<reference evidence="1 2" key="1">
    <citation type="submission" date="2020-08" db="EMBL/GenBank/DDBJ databases">
        <title>Genomic Encyclopedia of Type Strains, Phase IV (KMG-V): Genome sequencing to study the core and pangenomes of soil and plant-associated prokaryotes.</title>
        <authorList>
            <person name="Whitman W."/>
        </authorList>
    </citation>
    <scope>NUCLEOTIDE SEQUENCE [LARGE SCALE GENOMIC DNA]</scope>
    <source>
        <strain evidence="1 2">M8US30</strain>
    </source>
</reference>
<organism evidence="1 2">
    <name type="scientific">Tunturiibacter lichenicola</name>
    <dbReference type="NCBI Taxonomy" id="2051959"/>
    <lineage>
        <taxon>Bacteria</taxon>
        <taxon>Pseudomonadati</taxon>
        <taxon>Acidobacteriota</taxon>
        <taxon>Terriglobia</taxon>
        <taxon>Terriglobales</taxon>
        <taxon>Acidobacteriaceae</taxon>
        <taxon>Tunturiibacter</taxon>
    </lineage>
</organism>
<dbReference type="PROSITE" id="PS51257">
    <property type="entry name" value="PROKAR_LIPOPROTEIN"/>
    <property type="match status" value="1"/>
</dbReference>
<dbReference type="Proteomes" id="UP000569092">
    <property type="component" value="Unassembled WGS sequence"/>
</dbReference>
<comment type="caution">
    <text evidence="1">The sequence shown here is derived from an EMBL/GenBank/DDBJ whole genome shotgun (WGS) entry which is preliminary data.</text>
</comment>
<evidence type="ECO:0000313" key="2">
    <source>
        <dbReference type="Proteomes" id="UP000569092"/>
    </source>
</evidence>
<proteinExistence type="predicted"/>
<accession>A0A7W8N5E8</accession>
<evidence type="ECO:0000313" key="1">
    <source>
        <dbReference type="EMBL" id="MBB5346174.1"/>
    </source>
</evidence>
<sequence length="66" mass="7290">MKLPMFKRLATDVAPPIVALLAFTACALALGLLMEVCGANHSLQQWGQSIHMKLDPSFPRDDFSQF</sequence>
<protein>
    <submittedName>
        <fullName evidence="1">Uncharacterized protein</fullName>
    </submittedName>
</protein>
<dbReference type="AlphaFoldDB" id="A0A7W8N5E8"/>
<name>A0A7W8N5E8_9BACT</name>
<dbReference type="EMBL" id="JACHDZ010000010">
    <property type="protein sequence ID" value="MBB5346174.1"/>
    <property type="molecule type" value="Genomic_DNA"/>
</dbReference>
<gene>
    <name evidence="1" type="ORF">HDF10_004184</name>
</gene>